<dbReference type="InterPro" id="IPR033116">
    <property type="entry name" value="TRYPSIN_SER"/>
</dbReference>
<evidence type="ECO:0000313" key="9">
    <source>
        <dbReference type="Proteomes" id="UP001558613"/>
    </source>
</evidence>
<dbReference type="PROSITE" id="PS50240">
    <property type="entry name" value="TRYPSIN_DOM"/>
    <property type="match status" value="1"/>
</dbReference>
<proteinExistence type="predicted"/>
<keyword evidence="9" id="KW-1185">Reference proteome</keyword>
<dbReference type="EMBL" id="JAYMGO010000022">
    <property type="protein sequence ID" value="KAL1250744.1"/>
    <property type="molecule type" value="Genomic_DNA"/>
</dbReference>
<gene>
    <name evidence="8" type="ORF">QQF64_018540</name>
</gene>
<evidence type="ECO:0000313" key="8">
    <source>
        <dbReference type="EMBL" id="KAL1250744.1"/>
    </source>
</evidence>
<evidence type="ECO:0000256" key="1">
    <source>
        <dbReference type="ARBA" id="ARBA00022670"/>
    </source>
</evidence>
<sequence length="311" mass="34093">MTPCSSMPVSVSSNDRCSLCQLDVCGRAPLNNRIYGGENATAGAWPWQVSIHDIVWGQHYCGGTLVTKDWVLTGAHCFDVPDAKDILMYFGRMNQFGSNPYETSRTVSRIIIHPDYGHPPFDKDIALVQLSSSVPFSDYISPVCLAAAGSVFDAGTESWVTGWGYQQSEGPVSDILQEVMLPVVSNSDCFKAYDGVLEGGISNNMICSRHDDKSISPGDSGGPMVSRKGSLWIQSGISMFSEEVGNDDIKYPSVFIRVSQYQDWIKSNLGSNQPGFVEFNEASKSSFNLLLLPLSLTFSFIPFTFSLHLTF</sequence>
<dbReference type="SUPFAM" id="SSF50494">
    <property type="entry name" value="Trypsin-like serine proteases"/>
    <property type="match status" value="1"/>
</dbReference>
<dbReference type="PRINTS" id="PR00722">
    <property type="entry name" value="CHYMOTRYPSIN"/>
</dbReference>
<organism evidence="8 9">
    <name type="scientific">Cirrhinus molitorella</name>
    <name type="common">mud carp</name>
    <dbReference type="NCBI Taxonomy" id="172907"/>
    <lineage>
        <taxon>Eukaryota</taxon>
        <taxon>Metazoa</taxon>
        <taxon>Chordata</taxon>
        <taxon>Craniata</taxon>
        <taxon>Vertebrata</taxon>
        <taxon>Euteleostomi</taxon>
        <taxon>Actinopterygii</taxon>
        <taxon>Neopterygii</taxon>
        <taxon>Teleostei</taxon>
        <taxon>Ostariophysi</taxon>
        <taxon>Cypriniformes</taxon>
        <taxon>Cyprinidae</taxon>
        <taxon>Labeoninae</taxon>
        <taxon>Labeonini</taxon>
        <taxon>Cirrhinus</taxon>
    </lineage>
</organism>
<dbReference type="PANTHER" id="PTHR24253:SF144">
    <property type="entry name" value="CHYMOTRYPSIN-LIKE PROTEASE CTRL-1-RELATED"/>
    <property type="match status" value="1"/>
</dbReference>
<dbReference type="InterPro" id="IPR009003">
    <property type="entry name" value="Peptidase_S1_PA"/>
</dbReference>
<keyword evidence="1" id="KW-0645">Protease</keyword>
<comment type="caution">
    <text evidence="8">The sequence shown here is derived from an EMBL/GenBank/DDBJ whole genome shotgun (WGS) entry which is preliminary data.</text>
</comment>
<dbReference type="PANTHER" id="PTHR24253">
    <property type="entry name" value="TRANSMEMBRANE PROTEASE SERINE"/>
    <property type="match status" value="1"/>
</dbReference>
<evidence type="ECO:0000256" key="6">
    <source>
        <dbReference type="ARBA" id="ARBA00023180"/>
    </source>
</evidence>
<keyword evidence="5" id="KW-1015">Disulfide bond</keyword>
<dbReference type="InterPro" id="IPR001254">
    <property type="entry name" value="Trypsin_dom"/>
</dbReference>
<feature type="domain" description="Peptidase S1" evidence="7">
    <location>
        <begin position="34"/>
        <end position="270"/>
    </location>
</feature>
<evidence type="ECO:0000256" key="2">
    <source>
        <dbReference type="ARBA" id="ARBA00022729"/>
    </source>
</evidence>
<keyword evidence="4" id="KW-0720">Serine protease</keyword>
<protein>
    <recommendedName>
        <fullName evidence="7">Peptidase S1 domain-containing protein</fullName>
    </recommendedName>
</protein>
<dbReference type="InterPro" id="IPR043504">
    <property type="entry name" value="Peptidase_S1_PA_chymotrypsin"/>
</dbReference>
<evidence type="ECO:0000259" key="7">
    <source>
        <dbReference type="PROSITE" id="PS50240"/>
    </source>
</evidence>
<evidence type="ECO:0000256" key="3">
    <source>
        <dbReference type="ARBA" id="ARBA00022801"/>
    </source>
</evidence>
<dbReference type="PROSITE" id="PS00135">
    <property type="entry name" value="TRYPSIN_SER"/>
    <property type="match status" value="1"/>
</dbReference>
<keyword evidence="2" id="KW-0732">Signal</keyword>
<dbReference type="Pfam" id="PF00089">
    <property type="entry name" value="Trypsin"/>
    <property type="match status" value="1"/>
</dbReference>
<evidence type="ECO:0000256" key="4">
    <source>
        <dbReference type="ARBA" id="ARBA00022825"/>
    </source>
</evidence>
<name>A0ABR3LCV7_9TELE</name>
<dbReference type="SMART" id="SM00020">
    <property type="entry name" value="Tryp_SPc"/>
    <property type="match status" value="1"/>
</dbReference>
<keyword evidence="3" id="KW-0378">Hydrolase</keyword>
<dbReference type="Proteomes" id="UP001558613">
    <property type="component" value="Unassembled WGS sequence"/>
</dbReference>
<dbReference type="CDD" id="cd00190">
    <property type="entry name" value="Tryp_SPc"/>
    <property type="match status" value="1"/>
</dbReference>
<evidence type="ECO:0000256" key="5">
    <source>
        <dbReference type="ARBA" id="ARBA00023157"/>
    </source>
</evidence>
<dbReference type="Gene3D" id="2.40.10.10">
    <property type="entry name" value="Trypsin-like serine proteases"/>
    <property type="match status" value="1"/>
</dbReference>
<accession>A0ABR3LCV7</accession>
<reference evidence="8 9" key="1">
    <citation type="submission" date="2023-09" db="EMBL/GenBank/DDBJ databases">
        <authorList>
            <person name="Wang M."/>
        </authorList>
    </citation>
    <scope>NUCLEOTIDE SEQUENCE [LARGE SCALE GENOMIC DNA]</scope>
    <source>
        <strain evidence="8">GT-2023</strain>
        <tissue evidence="8">Liver</tissue>
    </source>
</reference>
<dbReference type="InterPro" id="IPR001314">
    <property type="entry name" value="Peptidase_S1A"/>
</dbReference>
<keyword evidence="6" id="KW-0325">Glycoprotein</keyword>